<keyword evidence="4 10" id="KW-0547">Nucleotide-binding</keyword>
<keyword evidence="14" id="KW-1185">Reference proteome</keyword>
<dbReference type="GO" id="GO:0006423">
    <property type="term" value="P:cysteinyl-tRNA aminoacylation"/>
    <property type="evidence" value="ECO:0007669"/>
    <property type="project" value="UniProtKB-UniRule"/>
</dbReference>
<comment type="similarity">
    <text evidence="10">Belongs to the class-I aminoacyl-tRNA synthetase family.</text>
</comment>
<dbReference type="PRINTS" id="PR00983">
    <property type="entry name" value="TRNASYNTHCYS"/>
</dbReference>
<evidence type="ECO:0000256" key="3">
    <source>
        <dbReference type="ARBA" id="ARBA00022723"/>
    </source>
</evidence>
<proteinExistence type="inferred from homology"/>
<reference evidence="13" key="2">
    <citation type="submission" date="2020-09" db="EMBL/GenBank/DDBJ databases">
        <authorList>
            <person name="Sun Q."/>
            <person name="Zhou Y."/>
        </authorList>
    </citation>
    <scope>NUCLEOTIDE SEQUENCE</scope>
    <source>
        <strain evidence="13">CGMCC 4.7299</strain>
    </source>
</reference>
<keyword evidence="6 10" id="KW-0067">ATP-binding</keyword>
<sequence length="484" mass="54108">MQDRGTPLVVYNSLTRRSEEFRPMVDDQVRIYSCGPTVYNYPHIGNLRAYVLSDTLQRALRWKGYEIRKVVNITDVGHLVADADSGDDKLEEAARASTESVYDLARRYEAAFHADLEMLRILPADLYPRATDYIPQMVEFAAVLERKGAAYRLPTGLYFDTSTSPGYGRLAGLRADDQREGARVDVVAGKRNKTDFAVWRTEQPGERRLMRWESPWGWGAPGWHLECSVMSIDLLGSHFDIHTGGVDHRELHHVNEIAQSEAYLDDGADWVPYWLHNEFINVKSAKMAKSKGTGLRLVELVEDGVDPAAYRLWLLTSHYRAQSDFSRAAIDAAGTTLRRLRARVDGPLPIDRTQTYQAAMAAAGDEARAVVRRIDEAVSDDLNTARVLAVLQEALQNDDLPVDDRRLVAAVAENLLGLGLDEPAVEAAALPADLEATVLDMLAQRVKAREARDWGLADQIRSNLERMGIGIKDTPQGTTWEPIK</sequence>
<keyword evidence="5 10" id="KW-0862">Zinc</keyword>
<dbReference type="EMBL" id="BMMX01000024">
    <property type="protein sequence ID" value="GGL05957.1"/>
    <property type="molecule type" value="Genomic_DNA"/>
</dbReference>
<dbReference type="CDD" id="cd00672">
    <property type="entry name" value="CysRS_core"/>
    <property type="match status" value="1"/>
</dbReference>
<evidence type="ECO:0000256" key="1">
    <source>
        <dbReference type="ARBA" id="ARBA00011245"/>
    </source>
</evidence>
<feature type="binding site" evidence="10">
    <location>
        <position position="289"/>
    </location>
    <ligand>
        <name>ATP</name>
        <dbReference type="ChEBI" id="CHEBI:30616"/>
    </ligand>
</feature>
<dbReference type="PANTHER" id="PTHR10890">
    <property type="entry name" value="CYSTEINYL-TRNA SYNTHETASE"/>
    <property type="match status" value="1"/>
</dbReference>
<dbReference type="HAMAP" id="MF_00041">
    <property type="entry name" value="Cys_tRNA_synth"/>
    <property type="match status" value="1"/>
</dbReference>
<dbReference type="GO" id="GO:0005524">
    <property type="term" value="F:ATP binding"/>
    <property type="evidence" value="ECO:0007669"/>
    <property type="project" value="UniProtKB-UniRule"/>
</dbReference>
<dbReference type="Gene3D" id="3.40.50.620">
    <property type="entry name" value="HUPs"/>
    <property type="match status" value="1"/>
</dbReference>
<keyword evidence="2 10" id="KW-0436">Ligase</keyword>
<accession>A0A8J3C3Q1</accession>
<feature type="binding site" evidence="10">
    <location>
        <position position="256"/>
    </location>
    <ligand>
        <name>Zn(2+)</name>
        <dbReference type="ChEBI" id="CHEBI:29105"/>
    </ligand>
</feature>
<dbReference type="Gene3D" id="1.20.120.1910">
    <property type="entry name" value="Cysteine-tRNA ligase, C-terminal anti-codon recognition domain"/>
    <property type="match status" value="1"/>
</dbReference>
<evidence type="ECO:0000313" key="13">
    <source>
        <dbReference type="EMBL" id="GGL05957.1"/>
    </source>
</evidence>
<feature type="domain" description="tRNA synthetases class I catalytic" evidence="11">
    <location>
        <begin position="21"/>
        <end position="333"/>
    </location>
</feature>
<dbReference type="InterPro" id="IPR014729">
    <property type="entry name" value="Rossmann-like_a/b/a_fold"/>
</dbReference>
<organism evidence="13 14">
    <name type="scientific">Mangrovihabitans endophyticus</name>
    <dbReference type="NCBI Taxonomy" id="1751298"/>
    <lineage>
        <taxon>Bacteria</taxon>
        <taxon>Bacillati</taxon>
        <taxon>Actinomycetota</taxon>
        <taxon>Actinomycetes</taxon>
        <taxon>Micromonosporales</taxon>
        <taxon>Micromonosporaceae</taxon>
        <taxon>Mangrovihabitans</taxon>
    </lineage>
</organism>
<feature type="binding site" evidence="10">
    <location>
        <position position="227"/>
    </location>
    <ligand>
        <name>Zn(2+)</name>
        <dbReference type="ChEBI" id="CHEBI:29105"/>
    </ligand>
</feature>
<comment type="cofactor">
    <cofactor evidence="10">
        <name>Zn(2+)</name>
        <dbReference type="ChEBI" id="CHEBI:29105"/>
    </cofactor>
    <text evidence="10">Binds 1 zinc ion per subunit.</text>
</comment>
<evidence type="ECO:0000256" key="6">
    <source>
        <dbReference type="ARBA" id="ARBA00022840"/>
    </source>
</evidence>
<evidence type="ECO:0000256" key="4">
    <source>
        <dbReference type="ARBA" id="ARBA00022741"/>
    </source>
</evidence>
<evidence type="ECO:0000256" key="10">
    <source>
        <dbReference type="HAMAP-Rule" id="MF_00041"/>
    </source>
</evidence>
<comment type="subunit">
    <text evidence="1 10">Monomer.</text>
</comment>
<evidence type="ECO:0000256" key="5">
    <source>
        <dbReference type="ARBA" id="ARBA00022833"/>
    </source>
</evidence>
<dbReference type="EC" id="6.1.1.16" evidence="10"/>
<feature type="short sequence motif" description="'KMSKS' region" evidence="10">
    <location>
        <begin position="286"/>
        <end position="290"/>
    </location>
</feature>
<keyword evidence="7 10" id="KW-0648">Protein biosynthesis</keyword>
<keyword evidence="3 10" id="KW-0479">Metal-binding</keyword>
<dbReference type="AlphaFoldDB" id="A0A8J3C3Q1"/>
<dbReference type="InterPro" id="IPR015803">
    <property type="entry name" value="Cys-tRNA-ligase"/>
</dbReference>
<dbReference type="PANTHER" id="PTHR10890:SF3">
    <property type="entry name" value="CYSTEINE--TRNA LIGASE, CYTOPLASMIC"/>
    <property type="match status" value="1"/>
</dbReference>
<dbReference type="InterPro" id="IPR032678">
    <property type="entry name" value="tRNA-synt_1_cat_dom"/>
</dbReference>
<dbReference type="InterPro" id="IPR009080">
    <property type="entry name" value="tRNAsynth_Ia_anticodon-bd"/>
</dbReference>
<evidence type="ECO:0000256" key="9">
    <source>
        <dbReference type="ARBA" id="ARBA00047398"/>
    </source>
</evidence>
<evidence type="ECO:0000256" key="7">
    <source>
        <dbReference type="ARBA" id="ARBA00022917"/>
    </source>
</evidence>
<feature type="binding site" evidence="10">
    <location>
        <position position="34"/>
    </location>
    <ligand>
        <name>Zn(2+)</name>
        <dbReference type="ChEBI" id="CHEBI:29105"/>
    </ligand>
</feature>
<name>A0A8J3C3Q1_9ACTN</name>
<feature type="binding site" evidence="10">
    <location>
        <position position="252"/>
    </location>
    <ligand>
        <name>Zn(2+)</name>
        <dbReference type="ChEBI" id="CHEBI:29105"/>
    </ligand>
</feature>
<dbReference type="SUPFAM" id="SSF47323">
    <property type="entry name" value="Anticodon-binding domain of a subclass of class I aminoacyl-tRNA synthetases"/>
    <property type="match status" value="1"/>
</dbReference>
<evidence type="ECO:0000259" key="11">
    <source>
        <dbReference type="Pfam" id="PF01406"/>
    </source>
</evidence>
<evidence type="ECO:0000256" key="2">
    <source>
        <dbReference type="ARBA" id="ARBA00022598"/>
    </source>
</evidence>
<reference evidence="13" key="1">
    <citation type="journal article" date="2014" name="Int. J. Syst. Evol. Microbiol.">
        <title>Complete genome sequence of Corynebacterium casei LMG S-19264T (=DSM 44701T), isolated from a smear-ripened cheese.</title>
        <authorList>
            <consortium name="US DOE Joint Genome Institute (JGI-PGF)"/>
            <person name="Walter F."/>
            <person name="Albersmeier A."/>
            <person name="Kalinowski J."/>
            <person name="Ruckert C."/>
        </authorList>
    </citation>
    <scope>NUCLEOTIDE SEQUENCE</scope>
    <source>
        <strain evidence="13">CGMCC 4.7299</strain>
    </source>
</reference>
<evidence type="ECO:0000256" key="8">
    <source>
        <dbReference type="ARBA" id="ARBA00023146"/>
    </source>
</evidence>
<comment type="catalytic activity">
    <reaction evidence="9 10">
        <text>tRNA(Cys) + L-cysteine + ATP = L-cysteinyl-tRNA(Cys) + AMP + diphosphate</text>
        <dbReference type="Rhea" id="RHEA:17773"/>
        <dbReference type="Rhea" id="RHEA-COMP:9661"/>
        <dbReference type="Rhea" id="RHEA-COMP:9679"/>
        <dbReference type="ChEBI" id="CHEBI:30616"/>
        <dbReference type="ChEBI" id="CHEBI:33019"/>
        <dbReference type="ChEBI" id="CHEBI:35235"/>
        <dbReference type="ChEBI" id="CHEBI:78442"/>
        <dbReference type="ChEBI" id="CHEBI:78517"/>
        <dbReference type="ChEBI" id="CHEBI:456215"/>
        <dbReference type="EC" id="6.1.1.16"/>
    </reaction>
</comment>
<dbReference type="Proteomes" id="UP000656042">
    <property type="component" value="Unassembled WGS sequence"/>
</dbReference>
<feature type="domain" description="Cysteinyl-tRNA ligase anticodon binding" evidence="12">
    <location>
        <begin position="433"/>
        <end position="480"/>
    </location>
</feature>
<comment type="caution">
    <text evidence="13">The sequence shown here is derived from an EMBL/GenBank/DDBJ whole genome shotgun (WGS) entry which is preliminary data.</text>
</comment>
<keyword evidence="8 10" id="KW-0030">Aminoacyl-tRNA synthetase</keyword>
<gene>
    <name evidence="10 13" type="primary">cysS</name>
    <name evidence="13" type="ORF">GCM10012284_45280</name>
</gene>
<dbReference type="GO" id="GO:0004817">
    <property type="term" value="F:cysteine-tRNA ligase activity"/>
    <property type="evidence" value="ECO:0007669"/>
    <property type="project" value="UniProtKB-UniRule"/>
</dbReference>
<dbReference type="NCBIfam" id="TIGR00435">
    <property type="entry name" value="cysS"/>
    <property type="match status" value="1"/>
</dbReference>
<comment type="subcellular location">
    <subcellularLocation>
        <location evidence="10">Cytoplasm</location>
    </subcellularLocation>
</comment>
<keyword evidence="10" id="KW-0963">Cytoplasm</keyword>
<dbReference type="SUPFAM" id="SSF52374">
    <property type="entry name" value="Nucleotidylyl transferase"/>
    <property type="match status" value="1"/>
</dbReference>
<dbReference type="GO" id="GO:0005737">
    <property type="term" value="C:cytoplasm"/>
    <property type="evidence" value="ECO:0007669"/>
    <property type="project" value="UniProtKB-SubCell"/>
</dbReference>
<evidence type="ECO:0000313" key="14">
    <source>
        <dbReference type="Proteomes" id="UP000656042"/>
    </source>
</evidence>
<dbReference type="GO" id="GO:0008270">
    <property type="term" value="F:zinc ion binding"/>
    <property type="evidence" value="ECO:0007669"/>
    <property type="project" value="UniProtKB-UniRule"/>
</dbReference>
<evidence type="ECO:0000259" key="12">
    <source>
        <dbReference type="Pfam" id="PF23493"/>
    </source>
</evidence>
<dbReference type="RefSeq" id="WP_189081288.1">
    <property type="nucleotide sequence ID" value="NZ_BMMX01000024.1"/>
</dbReference>
<feature type="short sequence motif" description="'HIGH' region" evidence="10">
    <location>
        <begin position="36"/>
        <end position="46"/>
    </location>
</feature>
<dbReference type="InterPro" id="IPR024909">
    <property type="entry name" value="Cys-tRNA/MSH_ligase"/>
</dbReference>
<dbReference type="InterPro" id="IPR056411">
    <property type="entry name" value="CysS_C"/>
</dbReference>
<dbReference type="Pfam" id="PF23493">
    <property type="entry name" value="CysS_C"/>
    <property type="match status" value="1"/>
</dbReference>
<protein>
    <recommendedName>
        <fullName evidence="10">Cysteine--tRNA ligase</fullName>
        <ecNumber evidence="10">6.1.1.16</ecNumber>
    </recommendedName>
    <alternativeName>
        <fullName evidence="10">Cysteinyl-tRNA synthetase</fullName>
        <shortName evidence="10">CysRS</shortName>
    </alternativeName>
</protein>
<dbReference type="Pfam" id="PF01406">
    <property type="entry name" value="tRNA-synt_1e"/>
    <property type="match status" value="1"/>
</dbReference>